<accession>A0ABN6X7X0</accession>
<evidence type="ECO:0000256" key="1">
    <source>
        <dbReference type="SAM" id="Phobius"/>
    </source>
</evidence>
<dbReference type="Proteomes" id="UP001321543">
    <property type="component" value="Chromosome"/>
</dbReference>
<organism evidence="3 4">
    <name type="scientific">Microbacterium suwonense</name>
    <dbReference type="NCBI Taxonomy" id="683047"/>
    <lineage>
        <taxon>Bacteria</taxon>
        <taxon>Bacillati</taxon>
        <taxon>Actinomycetota</taxon>
        <taxon>Actinomycetes</taxon>
        <taxon>Micrococcales</taxon>
        <taxon>Microbacteriaceae</taxon>
        <taxon>Microbacterium</taxon>
    </lineage>
</organism>
<dbReference type="EMBL" id="AP027728">
    <property type="protein sequence ID" value="BDZ37425.1"/>
    <property type="molecule type" value="Genomic_DNA"/>
</dbReference>
<keyword evidence="1" id="KW-1133">Transmembrane helix</keyword>
<keyword evidence="4" id="KW-1185">Reference proteome</keyword>
<feature type="transmembrane region" description="Helical" evidence="1">
    <location>
        <begin position="147"/>
        <end position="174"/>
    </location>
</feature>
<feature type="transmembrane region" description="Helical" evidence="1">
    <location>
        <begin position="241"/>
        <end position="261"/>
    </location>
</feature>
<reference evidence="3" key="1">
    <citation type="journal article" date="2014" name="Int. J. Syst. Evol. Microbiol.">
        <title>Complete genome of a new Firmicutes species belonging to the dominant human colonic microbiota ('Ruminococcus bicirculans') reveals two chromosomes and a selective capacity to utilize plant glucans.</title>
        <authorList>
            <consortium name="NISC Comparative Sequencing Program"/>
            <person name="Wegmann U."/>
            <person name="Louis P."/>
            <person name="Goesmann A."/>
            <person name="Henrissat B."/>
            <person name="Duncan S.H."/>
            <person name="Flint H.J."/>
        </authorList>
    </citation>
    <scope>NUCLEOTIDE SEQUENCE</scope>
    <source>
        <strain evidence="3">NBRC 106310</strain>
    </source>
</reference>
<protein>
    <submittedName>
        <fullName evidence="3">Uncharacterized protein</fullName>
    </submittedName>
</protein>
<keyword evidence="1" id="KW-0812">Transmembrane</keyword>
<feature type="transmembrane region" description="Helical" evidence="1">
    <location>
        <begin position="268"/>
        <end position="288"/>
    </location>
</feature>
<dbReference type="RefSeq" id="WP_286301229.1">
    <property type="nucleotide sequence ID" value="NZ_AP027728.1"/>
</dbReference>
<reference evidence="4" key="2">
    <citation type="journal article" date="2019" name="Int. J. Syst. Evol. Microbiol.">
        <title>The Global Catalogue of Microorganisms (GCM) 10K type strain sequencing project: providing services to taxonomists for standard genome sequencing and annotation.</title>
        <authorList>
            <consortium name="The Broad Institute Genomics Platform"/>
            <consortium name="The Broad Institute Genome Sequencing Center for Infectious Disease"/>
            <person name="Wu L."/>
            <person name="Ma J."/>
        </authorList>
    </citation>
    <scope>NUCLEOTIDE SEQUENCE [LARGE SCALE GENOMIC DNA]</scope>
    <source>
        <strain evidence="4">NBRC 106310</strain>
    </source>
</reference>
<feature type="transmembrane region" description="Helical" evidence="1">
    <location>
        <begin position="60"/>
        <end position="80"/>
    </location>
</feature>
<evidence type="ECO:0000313" key="3">
    <source>
        <dbReference type="EMBL" id="BDZ40689.1"/>
    </source>
</evidence>
<feature type="transmembrane region" description="Helical" evidence="1">
    <location>
        <begin position="101"/>
        <end position="127"/>
    </location>
</feature>
<gene>
    <name evidence="2" type="ORF">GCM10025863_00390</name>
    <name evidence="3" type="ORF">GCM10025863_33030</name>
</gene>
<sequence>MSDPIAEPMPPAELQPAARRDPWARLTGGFSGFAAVGLLVLAAALGGLIAGGFAFTLATARVATVLLLAMLVVNGTSGAVKGLISRRRGGRPRLVVRPIHIVLLVVIALFTQWIGIGAVVLFGLLMVVPDPSEAADPSEPATDDRRLGAVAVAIGAGWALVLGVAAAVGTAFIAGHPFTDLIIWEQIDANRAPQLQTAMDLATILVLEFCMTVLVITLGSLPVLLLPLRGFEGRLLWDWSPIVWAISYVVVVAAAGILLLPLVQARSVWLWGIPFAVYAVTVLAVGLLRRSPSAPEDPSVQPT</sequence>
<feature type="transmembrane region" description="Helical" evidence="1">
    <location>
        <begin position="29"/>
        <end position="54"/>
    </location>
</feature>
<name>A0ABN6X7X0_9MICO</name>
<reference evidence="3" key="3">
    <citation type="submission" date="2023-02" db="EMBL/GenBank/DDBJ databases">
        <authorList>
            <person name="Sun Q."/>
            <person name="Mori K."/>
        </authorList>
    </citation>
    <scope>NUCLEOTIDE SEQUENCE</scope>
    <source>
        <strain evidence="3">NBRC 106310</strain>
    </source>
</reference>
<keyword evidence="1" id="KW-0472">Membrane</keyword>
<evidence type="ECO:0000313" key="4">
    <source>
        <dbReference type="Proteomes" id="UP001321543"/>
    </source>
</evidence>
<evidence type="ECO:0000313" key="2">
    <source>
        <dbReference type="EMBL" id="BDZ37425.1"/>
    </source>
</evidence>
<proteinExistence type="predicted"/>
<feature type="transmembrane region" description="Helical" evidence="1">
    <location>
        <begin position="201"/>
        <end position="221"/>
    </location>
</feature>
<dbReference type="EMBL" id="AP027728">
    <property type="protein sequence ID" value="BDZ40689.1"/>
    <property type="molecule type" value="Genomic_DNA"/>
</dbReference>